<comment type="caution">
    <text evidence="1">The sequence shown here is derived from an EMBL/GenBank/DDBJ whole genome shotgun (WGS) entry which is preliminary data.</text>
</comment>
<gene>
    <name evidence="1" type="ORF">GCM10007391_25180</name>
</gene>
<evidence type="ECO:0000313" key="1">
    <source>
        <dbReference type="EMBL" id="GGW89825.1"/>
    </source>
</evidence>
<proteinExistence type="predicted"/>
<dbReference type="Proteomes" id="UP000631300">
    <property type="component" value="Unassembled WGS sequence"/>
</dbReference>
<dbReference type="AlphaFoldDB" id="A0A918JN33"/>
<evidence type="ECO:0000313" key="2">
    <source>
        <dbReference type="Proteomes" id="UP000631300"/>
    </source>
</evidence>
<accession>A0A918JN33</accession>
<name>A0A918JN33_9ALTE</name>
<sequence length="118" mass="13283">MVDEQWLSGTAQSRVDKSLARIREQQSVWILTDEHGCVMLTTEDEEGVPVWPQGDLAALWATDEWAHCEPLAISLKDWLEKWTGGMLQDDLMVMVCPLPGEDGEVLDPEDFAQQLTKA</sequence>
<reference evidence="1" key="2">
    <citation type="submission" date="2020-09" db="EMBL/GenBank/DDBJ databases">
        <authorList>
            <person name="Sun Q."/>
            <person name="Kim S."/>
        </authorList>
    </citation>
    <scope>NUCLEOTIDE SEQUENCE</scope>
    <source>
        <strain evidence="1">KCTC 22164</strain>
    </source>
</reference>
<dbReference type="EMBL" id="BMXP01000006">
    <property type="protein sequence ID" value="GGW89825.1"/>
    <property type="molecule type" value="Genomic_DNA"/>
</dbReference>
<organism evidence="1 2">
    <name type="scientific">Alteromonas halophila</name>
    <dbReference type="NCBI Taxonomy" id="516698"/>
    <lineage>
        <taxon>Bacteria</taxon>
        <taxon>Pseudomonadati</taxon>
        <taxon>Pseudomonadota</taxon>
        <taxon>Gammaproteobacteria</taxon>
        <taxon>Alteromonadales</taxon>
        <taxon>Alteromonadaceae</taxon>
        <taxon>Alteromonas/Salinimonas group</taxon>
        <taxon>Alteromonas</taxon>
    </lineage>
</organism>
<keyword evidence="2" id="KW-1185">Reference proteome</keyword>
<dbReference type="InterPro" id="IPR021284">
    <property type="entry name" value="DUF2750"/>
</dbReference>
<reference evidence="1" key="1">
    <citation type="journal article" date="2014" name="Int. J. Syst. Evol. Microbiol.">
        <title>Complete genome sequence of Corynebacterium casei LMG S-19264T (=DSM 44701T), isolated from a smear-ripened cheese.</title>
        <authorList>
            <consortium name="US DOE Joint Genome Institute (JGI-PGF)"/>
            <person name="Walter F."/>
            <person name="Albersmeier A."/>
            <person name="Kalinowski J."/>
            <person name="Ruckert C."/>
        </authorList>
    </citation>
    <scope>NUCLEOTIDE SEQUENCE</scope>
    <source>
        <strain evidence="1">KCTC 22164</strain>
    </source>
</reference>
<protein>
    <recommendedName>
        <fullName evidence="3">DUF2750 domain-containing protein</fullName>
    </recommendedName>
</protein>
<dbReference type="Pfam" id="PF11042">
    <property type="entry name" value="DUF2750"/>
    <property type="match status" value="1"/>
</dbReference>
<evidence type="ECO:0008006" key="3">
    <source>
        <dbReference type="Google" id="ProtNLM"/>
    </source>
</evidence>
<dbReference type="RefSeq" id="WP_189406917.1">
    <property type="nucleotide sequence ID" value="NZ_BMXP01000006.1"/>
</dbReference>